<organism evidence="2 3">
    <name type="scientific">Hydrogenovibrio thermophilus</name>
    <dbReference type="NCBI Taxonomy" id="265883"/>
    <lineage>
        <taxon>Bacteria</taxon>
        <taxon>Pseudomonadati</taxon>
        <taxon>Pseudomonadota</taxon>
        <taxon>Gammaproteobacteria</taxon>
        <taxon>Thiotrichales</taxon>
        <taxon>Piscirickettsiaceae</taxon>
        <taxon>Hydrogenovibrio</taxon>
    </lineage>
</organism>
<accession>A0A410H1A2</accession>
<dbReference type="KEGG" id="htr:EPV75_02140"/>
<proteinExistence type="predicted"/>
<reference evidence="2 3" key="1">
    <citation type="journal article" date="2018" name="Environ. Microbiol.">
        <title>Genomes of ubiquitous marine and hypersaline Hydrogenovibrio, Thiomicrorhabdus and Thiomicrospira spp. encode a diversity of mechanisms to sustain chemolithoautotrophy in heterogeneous environments.</title>
        <authorList>
            <person name="Scott K.M."/>
            <person name="Williams J."/>
            <person name="Porter C.M.B."/>
            <person name="Russel S."/>
            <person name="Harmer T.L."/>
            <person name="Paul J.H."/>
            <person name="Antonen K.M."/>
            <person name="Bridges M.K."/>
            <person name="Camper G.J."/>
            <person name="Campla C.K."/>
            <person name="Casella L.G."/>
            <person name="Chase E."/>
            <person name="Conrad J.W."/>
            <person name="Cruz M.C."/>
            <person name="Dunlap D.S."/>
            <person name="Duran L."/>
            <person name="Fahsbender E.M."/>
            <person name="Goldsmith D.B."/>
            <person name="Keeley R.F."/>
            <person name="Kondoff M.R."/>
            <person name="Kussy B.I."/>
            <person name="Lane M.K."/>
            <person name="Lawler S."/>
            <person name="Leigh B.A."/>
            <person name="Lewis C."/>
            <person name="Lostal L.M."/>
            <person name="Marking D."/>
            <person name="Mancera P.A."/>
            <person name="McClenthan E.C."/>
            <person name="McIntyre E.A."/>
            <person name="Mine J.A."/>
            <person name="Modi S."/>
            <person name="Moore B.D."/>
            <person name="Morgan W.A."/>
            <person name="Nelson K.M."/>
            <person name="Nguyen K.N."/>
            <person name="Ogburn N."/>
            <person name="Parrino D.G."/>
            <person name="Pedapudi A.D."/>
            <person name="Pelham R.P."/>
            <person name="Preece A.M."/>
            <person name="Rampersad E.A."/>
            <person name="Richardson J.C."/>
            <person name="Rodgers C.M."/>
            <person name="Schaffer B.L."/>
            <person name="Sheridan N.E."/>
            <person name="Solone M.R."/>
            <person name="Staley Z.R."/>
            <person name="Tabuchi M."/>
            <person name="Waide R.J."/>
            <person name="Wanjugi P.W."/>
            <person name="Young S."/>
            <person name="Clum A."/>
            <person name="Daum C."/>
            <person name="Huntemann M."/>
            <person name="Ivanova N."/>
            <person name="Kyrpides N."/>
            <person name="Mikhailova N."/>
            <person name="Palaniappan K."/>
            <person name="Pillay M."/>
            <person name="Reddy T.B.K."/>
            <person name="Shapiro N."/>
            <person name="Stamatis D."/>
            <person name="Varghese N."/>
            <person name="Woyke T."/>
            <person name="Boden R."/>
            <person name="Freyermuth S.K."/>
            <person name="Kerfeld C.A."/>
        </authorList>
    </citation>
    <scope>NUCLEOTIDE SEQUENCE [LARGE SCALE GENOMIC DNA]</scope>
    <source>
        <strain evidence="2 3">JR-2</strain>
    </source>
</reference>
<dbReference type="AlphaFoldDB" id="A0A410H1A2"/>
<name>A0A410H1A2_9GAMM</name>
<evidence type="ECO:0000256" key="1">
    <source>
        <dbReference type="SAM" id="SignalP"/>
    </source>
</evidence>
<sequence>MLSTPLRSIWLVITLTSITAATWANSLTNDWQSPAYIEKAFSEIALKNEYRQTDGRVIKWQQPIYYQYQYYFLPKNDLVTRLTDAHLAQLKNITKHPIQNSNTVHPANFKIIFTKDRYYQMAIDTFAPSDVKNLSRESHCMGTYHLNKQHEIVHAAIIIPVDHAMSRGLLPACIVEEITQVMGLPNDSDWVNPSIANDKSRIDLLTGLDYIMLKLLYSPDVKAGMNQNDIQPIVRRELQFYQRNGLIRKAGHLVNKAGLYPLLN</sequence>
<protein>
    <submittedName>
        <fullName evidence="2">DUF2927 domain-containing protein</fullName>
    </submittedName>
</protein>
<evidence type="ECO:0000313" key="2">
    <source>
        <dbReference type="EMBL" id="QAB14551.1"/>
    </source>
</evidence>
<feature type="chain" id="PRO_5019503608" evidence="1">
    <location>
        <begin position="27"/>
        <end position="264"/>
    </location>
</feature>
<keyword evidence="1" id="KW-0732">Signal</keyword>
<dbReference type="Pfam" id="PF11150">
    <property type="entry name" value="DUF2927"/>
    <property type="match status" value="1"/>
</dbReference>
<gene>
    <name evidence="2" type="ORF">EPV75_02140</name>
</gene>
<dbReference type="Proteomes" id="UP000285478">
    <property type="component" value="Chromosome"/>
</dbReference>
<dbReference type="RefSeq" id="WP_038151841.1">
    <property type="nucleotide sequence ID" value="NZ_CP035033.1"/>
</dbReference>
<dbReference type="InterPro" id="IPR021323">
    <property type="entry name" value="DUF2927"/>
</dbReference>
<evidence type="ECO:0000313" key="3">
    <source>
        <dbReference type="Proteomes" id="UP000285478"/>
    </source>
</evidence>
<dbReference type="EMBL" id="CP035033">
    <property type="protein sequence ID" value="QAB14551.1"/>
    <property type="molecule type" value="Genomic_DNA"/>
</dbReference>
<feature type="signal peptide" evidence="1">
    <location>
        <begin position="1"/>
        <end position="26"/>
    </location>
</feature>
<keyword evidence="3" id="KW-1185">Reference proteome</keyword>